<dbReference type="EMBL" id="JADINF010000053">
    <property type="protein sequence ID" value="MBO8423817.1"/>
    <property type="molecule type" value="Genomic_DNA"/>
</dbReference>
<evidence type="ECO:0000313" key="10">
    <source>
        <dbReference type="Proteomes" id="UP000727857"/>
    </source>
</evidence>
<dbReference type="InterPro" id="IPR007267">
    <property type="entry name" value="GtrA_DPMS_TM"/>
</dbReference>
<evidence type="ECO:0000256" key="2">
    <source>
        <dbReference type="ARBA" id="ARBA00009399"/>
    </source>
</evidence>
<reference evidence="9" key="2">
    <citation type="journal article" date="2021" name="PeerJ">
        <title>Extensive microbial diversity within the chicken gut microbiome revealed by metagenomics and culture.</title>
        <authorList>
            <person name="Gilroy R."/>
            <person name="Ravi A."/>
            <person name="Getino M."/>
            <person name="Pursley I."/>
            <person name="Horton D.L."/>
            <person name="Alikhan N.F."/>
            <person name="Baker D."/>
            <person name="Gharbi K."/>
            <person name="Hall N."/>
            <person name="Watson M."/>
            <person name="Adriaenssens E.M."/>
            <person name="Foster-Nyarko E."/>
            <person name="Jarju S."/>
            <person name="Secka A."/>
            <person name="Antonio M."/>
            <person name="Oren A."/>
            <person name="Chaudhuri R.R."/>
            <person name="La Ragione R."/>
            <person name="Hildebrand F."/>
            <person name="Pallen M.J."/>
        </authorList>
    </citation>
    <scope>NUCLEOTIDE SEQUENCE</scope>
    <source>
        <strain evidence="9">517</strain>
    </source>
</reference>
<dbReference type="AlphaFoldDB" id="A0A940DGQ3"/>
<dbReference type="GO" id="GO:0005886">
    <property type="term" value="C:plasma membrane"/>
    <property type="evidence" value="ECO:0007669"/>
    <property type="project" value="TreeGrafter"/>
</dbReference>
<feature type="region of interest" description="Disordered" evidence="6">
    <location>
        <begin position="193"/>
        <end position="216"/>
    </location>
</feature>
<evidence type="ECO:0000256" key="5">
    <source>
        <dbReference type="ARBA" id="ARBA00023136"/>
    </source>
</evidence>
<comment type="caution">
    <text evidence="9">The sequence shown here is derived from an EMBL/GenBank/DDBJ whole genome shotgun (WGS) entry which is preliminary data.</text>
</comment>
<dbReference type="PANTHER" id="PTHR38459">
    <property type="entry name" value="PROPHAGE BACTOPRENOL-LINKED GLUCOSE TRANSLOCASE HOMOLOG"/>
    <property type="match status" value="1"/>
</dbReference>
<evidence type="ECO:0000259" key="8">
    <source>
        <dbReference type="Pfam" id="PF04138"/>
    </source>
</evidence>
<dbReference type="Proteomes" id="UP000727857">
    <property type="component" value="Unassembled WGS sequence"/>
</dbReference>
<reference evidence="9" key="1">
    <citation type="submission" date="2020-10" db="EMBL/GenBank/DDBJ databases">
        <authorList>
            <person name="Gilroy R."/>
        </authorList>
    </citation>
    <scope>NUCLEOTIDE SEQUENCE</scope>
    <source>
        <strain evidence="9">517</strain>
    </source>
</reference>
<gene>
    <name evidence="9" type="ORF">IAB16_02155</name>
</gene>
<accession>A0A940DGQ3</accession>
<feature type="compositionally biased region" description="Basic and acidic residues" evidence="6">
    <location>
        <begin position="22"/>
        <end position="39"/>
    </location>
</feature>
<keyword evidence="3 7" id="KW-0812">Transmembrane</keyword>
<dbReference type="Pfam" id="PF04138">
    <property type="entry name" value="GtrA_DPMS_TM"/>
    <property type="match status" value="1"/>
</dbReference>
<evidence type="ECO:0000256" key="7">
    <source>
        <dbReference type="SAM" id="Phobius"/>
    </source>
</evidence>
<keyword evidence="4 7" id="KW-1133">Transmembrane helix</keyword>
<feature type="transmembrane region" description="Helical" evidence="7">
    <location>
        <begin position="59"/>
        <end position="80"/>
    </location>
</feature>
<protein>
    <submittedName>
        <fullName evidence="9">GtrA family protein</fullName>
    </submittedName>
</protein>
<feature type="transmembrane region" description="Helical" evidence="7">
    <location>
        <begin position="152"/>
        <end position="169"/>
    </location>
</feature>
<evidence type="ECO:0000313" key="9">
    <source>
        <dbReference type="EMBL" id="MBO8423817.1"/>
    </source>
</evidence>
<dbReference type="PANTHER" id="PTHR38459:SF1">
    <property type="entry name" value="PROPHAGE BACTOPRENOL-LINKED GLUCOSE TRANSLOCASE HOMOLOG"/>
    <property type="match status" value="1"/>
</dbReference>
<evidence type="ECO:0000256" key="1">
    <source>
        <dbReference type="ARBA" id="ARBA00004141"/>
    </source>
</evidence>
<evidence type="ECO:0000256" key="4">
    <source>
        <dbReference type="ARBA" id="ARBA00022989"/>
    </source>
</evidence>
<dbReference type="GO" id="GO:0000271">
    <property type="term" value="P:polysaccharide biosynthetic process"/>
    <property type="evidence" value="ECO:0007669"/>
    <property type="project" value="InterPro"/>
</dbReference>
<dbReference type="InterPro" id="IPR051401">
    <property type="entry name" value="GtrA_CellWall_Glycosyl"/>
</dbReference>
<feature type="domain" description="GtrA/DPMS transmembrane" evidence="8">
    <location>
        <begin position="61"/>
        <end position="174"/>
    </location>
</feature>
<organism evidence="9 10">
    <name type="scientific">Candidatus Stercoripulliclostridium pullicola</name>
    <dbReference type="NCBI Taxonomy" id="2840953"/>
    <lineage>
        <taxon>Bacteria</taxon>
        <taxon>Bacillati</taxon>
        <taxon>Bacillota</taxon>
        <taxon>Clostridia</taxon>
        <taxon>Eubacteriales</taxon>
        <taxon>Candidatus Stercoripulliclostridium</taxon>
    </lineage>
</organism>
<sequence length="216" mass="24528">METEKEKITELTEETESPATENADRAIESETAKADNTEAKEELTPEQIKLKRKNDIIRILKFVGFSCSAGVIQFVVFTILNEVLHLIYWPAYLIALVLSVLWNFTFNRKFTFKSANNVPIAMLKVAAYYVVFTPLSTLWGDALTDKAHWNEYLVLAFTMVINLVTEYLFNQFVVYRKSMNTNDLGKKENAALEAAGKHDGAEKEEDKAEDKGDENA</sequence>
<comment type="subcellular location">
    <subcellularLocation>
        <location evidence="1">Membrane</location>
        <topology evidence="1">Multi-pass membrane protein</topology>
    </subcellularLocation>
</comment>
<feature type="transmembrane region" description="Helical" evidence="7">
    <location>
        <begin position="118"/>
        <end position="140"/>
    </location>
</feature>
<feature type="transmembrane region" description="Helical" evidence="7">
    <location>
        <begin position="86"/>
        <end position="106"/>
    </location>
</feature>
<keyword evidence="5 7" id="KW-0472">Membrane</keyword>
<feature type="compositionally biased region" description="Basic and acidic residues" evidence="6">
    <location>
        <begin position="1"/>
        <end position="10"/>
    </location>
</feature>
<comment type="similarity">
    <text evidence="2">Belongs to the GtrA family.</text>
</comment>
<feature type="region of interest" description="Disordered" evidence="6">
    <location>
        <begin position="1"/>
        <end position="39"/>
    </location>
</feature>
<name>A0A940DGQ3_9FIRM</name>
<evidence type="ECO:0000256" key="3">
    <source>
        <dbReference type="ARBA" id="ARBA00022692"/>
    </source>
</evidence>
<evidence type="ECO:0000256" key="6">
    <source>
        <dbReference type="SAM" id="MobiDB-lite"/>
    </source>
</evidence>
<proteinExistence type="inferred from homology"/>